<evidence type="ECO:0000313" key="1">
    <source>
        <dbReference type="EMBL" id="ETW07609.1"/>
    </source>
</evidence>
<accession>A0A024UMS2</accession>
<name>A0A024UMS2_9STRA</name>
<reference evidence="1" key="1">
    <citation type="submission" date="2013-12" db="EMBL/GenBank/DDBJ databases">
        <title>The Genome Sequence of Aphanomyces invadans NJM9701.</title>
        <authorList>
            <consortium name="The Broad Institute Genomics Platform"/>
            <person name="Russ C."/>
            <person name="Tyler B."/>
            <person name="van West P."/>
            <person name="Dieguez-Uribeondo J."/>
            <person name="Young S.K."/>
            <person name="Zeng Q."/>
            <person name="Gargeya S."/>
            <person name="Fitzgerald M."/>
            <person name="Abouelleil A."/>
            <person name="Alvarado L."/>
            <person name="Chapman S.B."/>
            <person name="Gainer-Dewar J."/>
            <person name="Goldberg J."/>
            <person name="Griggs A."/>
            <person name="Gujja S."/>
            <person name="Hansen M."/>
            <person name="Howarth C."/>
            <person name="Imamovic A."/>
            <person name="Ireland A."/>
            <person name="Larimer J."/>
            <person name="McCowan C."/>
            <person name="Murphy C."/>
            <person name="Pearson M."/>
            <person name="Poon T.W."/>
            <person name="Priest M."/>
            <person name="Roberts A."/>
            <person name="Saif S."/>
            <person name="Shea T."/>
            <person name="Sykes S."/>
            <person name="Wortman J."/>
            <person name="Nusbaum C."/>
            <person name="Birren B."/>
        </authorList>
    </citation>
    <scope>NUCLEOTIDE SEQUENCE [LARGE SCALE GENOMIC DNA]</scope>
    <source>
        <strain evidence="1">NJM9701</strain>
    </source>
</reference>
<organism evidence="1">
    <name type="scientific">Aphanomyces invadans</name>
    <dbReference type="NCBI Taxonomy" id="157072"/>
    <lineage>
        <taxon>Eukaryota</taxon>
        <taxon>Sar</taxon>
        <taxon>Stramenopiles</taxon>
        <taxon>Oomycota</taxon>
        <taxon>Saprolegniomycetes</taxon>
        <taxon>Saprolegniales</taxon>
        <taxon>Verrucalvaceae</taxon>
        <taxon>Aphanomyces</taxon>
    </lineage>
</organism>
<dbReference type="AlphaFoldDB" id="A0A024UMS2"/>
<dbReference type="RefSeq" id="XP_008863702.1">
    <property type="nucleotide sequence ID" value="XM_008865480.1"/>
</dbReference>
<proteinExistence type="predicted"/>
<dbReference type="GeneID" id="20079135"/>
<dbReference type="VEuPathDB" id="FungiDB:H310_02085"/>
<sequence>MKVGQREGDLPEKVNASEEVLDDHAIGRGGIVAVKVVTIEGAVDRTLLGMNCADVVGKTNIPLVDEDSPLASKGLKEFAIVVDCQVMLILG</sequence>
<dbReference type="EMBL" id="KI913954">
    <property type="protein sequence ID" value="ETW07609.1"/>
    <property type="molecule type" value="Genomic_DNA"/>
</dbReference>
<gene>
    <name evidence="1" type="ORF">H310_02085</name>
</gene>
<protein>
    <submittedName>
        <fullName evidence="1">Uncharacterized protein</fullName>
    </submittedName>
</protein>